<gene>
    <name evidence="1" type="ORF">SAMN04489732_101367</name>
</gene>
<sequence>MLVVLGPAFLATFIVPLTTGFPPRPRPYARWRSRNQPVRGAWVAFLPELRAIPDAQRVAALIEGLQRSGPVPQNPRRGGGR</sequence>
<dbReference type="EMBL" id="FOEF01000001">
    <property type="protein sequence ID" value="SEO53866.1"/>
    <property type="molecule type" value="Genomic_DNA"/>
</dbReference>
<proteinExistence type="predicted"/>
<protein>
    <submittedName>
        <fullName evidence="1">Uncharacterized protein</fullName>
    </submittedName>
</protein>
<organism evidence="1 2">
    <name type="scientific">Amycolatopsis saalfeldensis</name>
    <dbReference type="NCBI Taxonomy" id="394193"/>
    <lineage>
        <taxon>Bacteria</taxon>
        <taxon>Bacillati</taxon>
        <taxon>Actinomycetota</taxon>
        <taxon>Actinomycetes</taxon>
        <taxon>Pseudonocardiales</taxon>
        <taxon>Pseudonocardiaceae</taxon>
        <taxon>Amycolatopsis</taxon>
    </lineage>
</organism>
<evidence type="ECO:0000313" key="2">
    <source>
        <dbReference type="Proteomes" id="UP000198582"/>
    </source>
</evidence>
<dbReference type="AlphaFoldDB" id="A0A1H8QIM3"/>
<dbReference type="Proteomes" id="UP000198582">
    <property type="component" value="Unassembled WGS sequence"/>
</dbReference>
<dbReference type="STRING" id="394193.SAMN04489732_101367"/>
<name>A0A1H8QIM3_9PSEU</name>
<reference evidence="2" key="1">
    <citation type="submission" date="2016-10" db="EMBL/GenBank/DDBJ databases">
        <authorList>
            <person name="Varghese N."/>
            <person name="Submissions S."/>
        </authorList>
    </citation>
    <scope>NUCLEOTIDE SEQUENCE [LARGE SCALE GENOMIC DNA]</scope>
    <source>
        <strain evidence="2">DSM 44993</strain>
    </source>
</reference>
<evidence type="ECO:0000313" key="1">
    <source>
        <dbReference type="EMBL" id="SEO53866.1"/>
    </source>
</evidence>
<accession>A0A1H8QIM3</accession>
<keyword evidence="2" id="KW-1185">Reference proteome</keyword>